<keyword evidence="3" id="KW-1185">Reference proteome</keyword>
<feature type="signal peptide" evidence="1">
    <location>
        <begin position="1"/>
        <end position="23"/>
    </location>
</feature>
<dbReference type="Proteomes" id="UP000248326">
    <property type="component" value="Unassembled WGS sequence"/>
</dbReference>
<name>A0A318S7V5_9DEIO</name>
<dbReference type="SUPFAM" id="SSF49464">
    <property type="entry name" value="Carboxypeptidase regulatory domain-like"/>
    <property type="match status" value="1"/>
</dbReference>
<keyword evidence="1" id="KW-0732">Signal</keyword>
<sequence length="239" mass="25713">MNRVALPALILAASLAAFGTTRAASPTPTASTPWAMSGTVRDTAGRPVVGVDVFADHTAYYDMNVVGKTDARGQYRLTLARHAGTWSAGAYLRLNVGGETFEVRLAPNVDVPFDGAKGAVRDFTLDPAKLPVGTVNTTVAHSNVELDYDTLSFTFTPDGPNILGSTASFTRPFVVGHGVRNVPIGRYHVSATQVRDGVKEQLLLSSTDERTFSTRVLAVFHDNHDRYGITMDLFLENAK</sequence>
<dbReference type="RefSeq" id="WP_110887320.1">
    <property type="nucleotide sequence ID" value="NZ_QJSX01000010.1"/>
</dbReference>
<dbReference type="AlphaFoldDB" id="A0A318S7V5"/>
<dbReference type="InterPro" id="IPR008969">
    <property type="entry name" value="CarboxyPept-like_regulatory"/>
</dbReference>
<evidence type="ECO:0000313" key="3">
    <source>
        <dbReference type="Proteomes" id="UP000248326"/>
    </source>
</evidence>
<reference evidence="2 3" key="1">
    <citation type="submission" date="2018-06" db="EMBL/GenBank/DDBJ databases">
        <title>Genomic Encyclopedia of Type Strains, Phase IV (KMG-IV): sequencing the most valuable type-strain genomes for metagenomic binning, comparative biology and taxonomic classification.</title>
        <authorList>
            <person name="Goeker M."/>
        </authorList>
    </citation>
    <scope>NUCLEOTIDE SEQUENCE [LARGE SCALE GENOMIC DNA]</scope>
    <source>
        <strain evidence="2 3">DSM 18048</strain>
    </source>
</reference>
<dbReference type="OrthoDB" id="60981at2"/>
<accession>A0A318S7V5</accession>
<protein>
    <recommendedName>
        <fullName evidence="4">Carboxypeptidase family protein</fullName>
    </recommendedName>
</protein>
<evidence type="ECO:0008006" key="4">
    <source>
        <dbReference type="Google" id="ProtNLM"/>
    </source>
</evidence>
<evidence type="ECO:0000256" key="1">
    <source>
        <dbReference type="SAM" id="SignalP"/>
    </source>
</evidence>
<feature type="chain" id="PRO_5016294583" description="Carboxypeptidase family protein" evidence="1">
    <location>
        <begin position="24"/>
        <end position="239"/>
    </location>
</feature>
<dbReference type="EMBL" id="QJSX01000010">
    <property type="protein sequence ID" value="PYE53116.1"/>
    <property type="molecule type" value="Genomic_DNA"/>
</dbReference>
<comment type="caution">
    <text evidence="2">The sequence shown here is derived from an EMBL/GenBank/DDBJ whole genome shotgun (WGS) entry which is preliminary data.</text>
</comment>
<proteinExistence type="predicted"/>
<evidence type="ECO:0000313" key="2">
    <source>
        <dbReference type="EMBL" id="PYE53116.1"/>
    </source>
</evidence>
<organism evidence="2 3">
    <name type="scientific">Deinococcus yavapaiensis KR-236</name>
    <dbReference type="NCBI Taxonomy" id="694435"/>
    <lineage>
        <taxon>Bacteria</taxon>
        <taxon>Thermotogati</taxon>
        <taxon>Deinococcota</taxon>
        <taxon>Deinococci</taxon>
        <taxon>Deinococcales</taxon>
        <taxon>Deinococcaceae</taxon>
        <taxon>Deinococcus</taxon>
    </lineage>
</organism>
<gene>
    <name evidence="2" type="ORF">DES52_110100</name>
</gene>